<evidence type="ECO:0000256" key="1">
    <source>
        <dbReference type="ARBA" id="ARBA00004141"/>
    </source>
</evidence>
<evidence type="ECO:0000313" key="8">
    <source>
        <dbReference type="Proteomes" id="UP000549394"/>
    </source>
</evidence>
<dbReference type="GO" id="GO:0016020">
    <property type="term" value="C:membrane"/>
    <property type="evidence" value="ECO:0007669"/>
    <property type="project" value="UniProtKB-SubCell"/>
</dbReference>
<dbReference type="EMBL" id="CAJFCJ010000007">
    <property type="protein sequence ID" value="CAD5116802.1"/>
    <property type="molecule type" value="Genomic_DNA"/>
</dbReference>
<feature type="transmembrane region" description="Helical" evidence="5">
    <location>
        <begin position="411"/>
        <end position="431"/>
    </location>
</feature>
<dbReference type="Gene3D" id="1.20.1250.20">
    <property type="entry name" value="MFS general substrate transporter like domains"/>
    <property type="match status" value="1"/>
</dbReference>
<sequence>MDSSVNTVERKKFRTLAIYLSFFVLGVCAGLFGPALLDFQIMLNTDTQRISIGISFHAFGYLVGSFLCSVLYDRVSNEFWFAVANLGIGATIAAVPASPNLGLFIFFNTLSGIFMGAVDSGGQSYIVYVWKGSKLVKPLLQTAHAVWSLGAAIGPFIAKPFLLKELPKDINAYEIGDNTTSETVTKGFNASNEDIRVHYAGIIAGIIAVPSILMFTILFFLLKSTIFTKATSTVDDPSNRECNKNIKMLNKKKRIAFLVILVMFYFWLLVTEDTPGHFLATFVIKGLHWDKSDGPLITSVLWGAHSVGRFLAVPISIFLRPKTMIIITTVLTFLSMLTSAILCKYHPMVMWISTAVFGLGMSSTYASVVLRASEVIEMNGIAAGILSIGSSLGNIIGPSVVGVLFDSVSPFSVLYASLLGALMCILMYIVFEVMVRYFEKSKTLATPNVEKILIEEPQNKATEDPNETNSILLTKM</sequence>
<keyword evidence="8" id="KW-1185">Reference proteome</keyword>
<gene>
    <name evidence="7" type="ORF">DGYR_LOCUS5394</name>
</gene>
<feature type="transmembrane region" description="Helical" evidence="5">
    <location>
        <begin position="16"/>
        <end position="37"/>
    </location>
</feature>
<evidence type="ECO:0000313" key="7">
    <source>
        <dbReference type="EMBL" id="CAD5116802.1"/>
    </source>
</evidence>
<feature type="transmembrane region" description="Helical" evidence="5">
    <location>
        <begin position="382"/>
        <end position="405"/>
    </location>
</feature>
<evidence type="ECO:0000256" key="5">
    <source>
        <dbReference type="SAM" id="Phobius"/>
    </source>
</evidence>
<dbReference type="Proteomes" id="UP000549394">
    <property type="component" value="Unassembled WGS sequence"/>
</dbReference>
<dbReference type="InterPro" id="IPR011701">
    <property type="entry name" value="MFS"/>
</dbReference>
<reference evidence="7 8" key="1">
    <citation type="submission" date="2020-08" db="EMBL/GenBank/DDBJ databases">
        <authorList>
            <person name="Hejnol A."/>
        </authorList>
    </citation>
    <scope>NUCLEOTIDE SEQUENCE [LARGE SCALE GENOMIC DNA]</scope>
</reference>
<feature type="transmembrane region" description="Helical" evidence="5">
    <location>
        <begin position="296"/>
        <end position="317"/>
    </location>
</feature>
<dbReference type="PANTHER" id="PTHR23121">
    <property type="entry name" value="SODIUM-DEPENDENT GLUCOSE TRANSPORTER 1"/>
    <property type="match status" value="1"/>
</dbReference>
<feature type="transmembrane region" description="Helical" evidence="5">
    <location>
        <begin position="254"/>
        <end position="270"/>
    </location>
</feature>
<accession>A0A7I8VN86</accession>
<evidence type="ECO:0000256" key="2">
    <source>
        <dbReference type="ARBA" id="ARBA00022692"/>
    </source>
</evidence>
<comment type="caution">
    <text evidence="7">The sequence shown here is derived from an EMBL/GenBank/DDBJ whole genome shotgun (WGS) entry which is preliminary data.</text>
</comment>
<dbReference type="OrthoDB" id="9626824at2759"/>
<dbReference type="PANTHER" id="PTHR23121:SF9">
    <property type="entry name" value="SODIUM-DEPENDENT GLUCOSE TRANSPORTER 1"/>
    <property type="match status" value="1"/>
</dbReference>
<evidence type="ECO:0000256" key="3">
    <source>
        <dbReference type="ARBA" id="ARBA00022989"/>
    </source>
</evidence>
<protein>
    <recommendedName>
        <fullName evidence="6">Major facilitator superfamily (MFS) profile domain-containing protein</fullName>
    </recommendedName>
</protein>
<name>A0A7I8VN86_9ANNE</name>
<feature type="transmembrane region" description="Helical" evidence="5">
    <location>
        <begin position="199"/>
        <end position="222"/>
    </location>
</feature>
<organism evidence="7 8">
    <name type="scientific">Dimorphilus gyrociliatus</name>
    <dbReference type="NCBI Taxonomy" id="2664684"/>
    <lineage>
        <taxon>Eukaryota</taxon>
        <taxon>Metazoa</taxon>
        <taxon>Spiralia</taxon>
        <taxon>Lophotrochozoa</taxon>
        <taxon>Annelida</taxon>
        <taxon>Polychaeta</taxon>
        <taxon>Polychaeta incertae sedis</taxon>
        <taxon>Dinophilidae</taxon>
        <taxon>Dimorphilus</taxon>
    </lineage>
</organism>
<keyword evidence="4 5" id="KW-0472">Membrane</keyword>
<dbReference type="AlphaFoldDB" id="A0A7I8VN86"/>
<dbReference type="SUPFAM" id="SSF103473">
    <property type="entry name" value="MFS general substrate transporter"/>
    <property type="match status" value="1"/>
</dbReference>
<evidence type="ECO:0000259" key="6">
    <source>
        <dbReference type="PROSITE" id="PS50850"/>
    </source>
</evidence>
<feature type="transmembrane region" description="Helical" evidence="5">
    <location>
        <begin position="348"/>
        <end position="370"/>
    </location>
</feature>
<dbReference type="InterPro" id="IPR036259">
    <property type="entry name" value="MFS_trans_sf"/>
</dbReference>
<keyword evidence="2 5" id="KW-0812">Transmembrane</keyword>
<dbReference type="InterPro" id="IPR020846">
    <property type="entry name" value="MFS_dom"/>
</dbReference>
<keyword evidence="3 5" id="KW-1133">Transmembrane helix</keyword>
<feature type="transmembrane region" description="Helical" evidence="5">
    <location>
        <begin position="49"/>
        <end position="72"/>
    </location>
</feature>
<dbReference type="Pfam" id="PF07690">
    <property type="entry name" value="MFS_1"/>
    <property type="match status" value="1"/>
</dbReference>
<comment type="subcellular location">
    <subcellularLocation>
        <location evidence="1">Membrane</location>
        <topology evidence="1">Multi-pass membrane protein</topology>
    </subcellularLocation>
</comment>
<feature type="domain" description="Major facilitator superfamily (MFS) profile" evidence="6">
    <location>
        <begin position="14"/>
        <end position="439"/>
    </location>
</feature>
<feature type="transmembrane region" description="Helical" evidence="5">
    <location>
        <begin position="324"/>
        <end position="342"/>
    </location>
</feature>
<dbReference type="GO" id="GO:0022857">
    <property type="term" value="F:transmembrane transporter activity"/>
    <property type="evidence" value="ECO:0007669"/>
    <property type="project" value="InterPro"/>
</dbReference>
<evidence type="ECO:0000256" key="4">
    <source>
        <dbReference type="ARBA" id="ARBA00023136"/>
    </source>
</evidence>
<proteinExistence type="predicted"/>
<dbReference type="PROSITE" id="PS50850">
    <property type="entry name" value="MFS"/>
    <property type="match status" value="1"/>
</dbReference>